<organism evidence="11 12">
    <name type="scientific">Kribbella pittospori</name>
    <dbReference type="NCBI Taxonomy" id="722689"/>
    <lineage>
        <taxon>Bacteria</taxon>
        <taxon>Bacillati</taxon>
        <taxon>Actinomycetota</taxon>
        <taxon>Actinomycetes</taxon>
        <taxon>Propionibacteriales</taxon>
        <taxon>Kribbellaceae</taxon>
        <taxon>Kribbella</taxon>
    </lineage>
</organism>
<name>A0A4R0K710_9ACTN</name>
<evidence type="ECO:0000256" key="7">
    <source>
        <dbReference type="ARBA" id="ARBA00023049"/>
    </source>
</evidence>
<keyword evidence="6" id="KW-0862">Zinc</keyword>
<dbReference type="GO" id="GO:0006508">
    <property type="term" value="P:proteolysis"/>
    <property type="evidence" value="ECO:0007669"/>
    <property type="project" value="UniProtKB-KW"/>
</dbReference>
<keyword evidence="5" id="KW-0378">Hydrolase</keyword>
<dbReference type="EMBL" id="SJKB01000016">
    <property type="protein sequence ID" value="TCC55190.1"/>
    <property type="molecule type" value="Genomic_DNA"/>
</dbReference>
<feature type="chain" id="PRO_5020923854" evidence="9">
    <location>
        <begin position="28"/>
        <end position="303"/>
    </location>
</feature>
<comment type="caution">
    <text evidence="11">The sequence shown here is derived from an EMBL/GenBank/DDBJ whole genome shotgun (WGS) entry which is preliminary data.</text>
</comment>
<gene>
    <name evidence="11" type="ORF">E0H73_37035</name>
</gene>
<dbReference type="PANTHER" id="PTHR47466">
    <property type="match status" value="1"/>
</dbReference>
<keyword evidence="4 9" id="KW-0732">Signal</keyword>
<sequence length="303" mass="32024">MRWSRAAGVTGVFVLVCAGLTGAQSQAAPPGNEWVGPCVSEDSVVQARGGPREPDLGQVAQDLPASAKGQAKPGFRATVPVYFHVVTDGSIGSLTSAQIAAQIDVLNNTYAGGEGGDQTGFSFKLAGVTHTDNAAWFYANPGGTNEHSMKQALHTGGPGDLNLYSTTAGDYLGWAYLPDIVTKPGQAYLDGVVIDWESFLGTSTTYAGRFDQGETSTHEVGHWLNLEHTFFGGCNAKGDFVDDTPAEKTPTSGCPAGKDTCKAPGLDPIHNYMDYSYDSCYTEFTPGQSQRMADAWLLYRSGA</sequence>
<dbReference type="RefSeq" id="WP_131364445.1">
    <property type="nucleotide sequence ID" value="NZ_SJKB01000016.1"/>
</dbReference>
<keyword evidence="7 11" id="KW-0482">Metalloprotease</keyword>
<dbReference type="InterPro" id="IPR008754">
    <property type="entry name" value="Peptidase_M43"/>
</dbReference>
<dbReference type="GO" id="GO:0008237">
    <property type="term" value="F:metallopeptidase activity"/>
    <property type="evidence" value="ECO:0007669"/>
    <property type="project" value="UniProtKB-KW"/>
</dbReference>
<evidence type="ECO:0000256" key="6">
    <source>
        <dbReference type="ARBA" id="ARBA00022833"/>
    </source>
</evidence>
<dbReference type="AlphaFoldDB" id="A0A4R0K710"/>
<evidence type="ECO:0000256" key="8">
    <source>
        <dbReference type="ARBA" id="ARBA00023157"/>
    </source>
</evidence>
<dbReference type="Pfam" id="PF05572">
    <property type="entry name" value="Peptidase_M43"/>
    <property type="match status" value="1"/>
</dbReference>
<evidence type="ECO:0000256" key="2">
    <source>
        <dbReference type="ARBA" id="ARBA00022670"/>
    </source>
</evidence>
<keyword evidence="12" id="KW-1185">Reference proteome</keyword>
<proteinExistence type="inferred from homology"/>
<dbReference type="Gene3D" id="3.40.390.10">
    <property type="entry name" value="Collagenase (Catalytic Domain)"/>
    <property type="match status" value="1"/>
</dbReference>
<feature type="domain" description="Peptidase M43 pregnancy-associated plasma-A" evidence="10">
    <location>
        <begin position="212"/>
        <end position="294"/>
    </location>
</feature>
<feature type="signal peptide" evidence="9">
    <location>
        <begin position="1"/>
        <end position="27"/>
    </location>
</feature>
<evidence type="ECO:0000256" key="4">
    <source>
        <dbReference type="ARBA" id="ARBA00022729"/>
    </source>
</evidence>
<evidence type="ECO:0000256" key="9">
    <source>
        <dbReference type="SAM" id="SignalP"/>
    </source>
</evidence>
<reference evidence="11 12" key="1">
    <citation type="submission" date="2019-02" db="EMBL/GenBank/DDBJ databases">
        <title>Kribbella capetownensis sp. nov. and Kribbella speibonae sp. nov., isolated from soil.</title>
        <authorList>
            <person name="Curtis S.M."/>
            <person name="Norton I."/>
            <person name="Everest G.J."/>
            <person name="Meyers P.R."/>
        </authorList>
    </citation>
    <scope>NUCLEOTIDE SEQUENCE [LARGE SCALE GENOMIC DNA]</scope>
    <source>
        <strain evidence="11 12">NRRL B-24813</strain>
    </source>
</reference>
<keyword evidence="8" id="KW-1015">Disulfide bond</keyword>
<dbReference type="Proteomes" id="UP000291144">
    <property type="component" value="Unassembled WGS sequence"/>
</dbReference>
<evidence type="ECO:0000313" key="12">
    <source>
        <dbReference type="Proteomes" id="UP000291144"/>
    </source>
</evidence>
<dbReference type="PANTHER" id="PTHR47466:SF1">
    <property type="entry name" value="METALLOPROTEASE MEP1 (AFU_ORTHOLOGUE AFUA_1G07730)-RELATED"/>
    <property type="match status" value="1"/>
</dbReference>
<evidence type="ECO:0000313" key="11">
    <source>
        <dbReference type="EMBL" id="TCC55190.1"/>
    </source>
</evidence>
<dbReference type="CDD" id="cd04275">
    <property type="entry name" value="ZnMc_pappalysin_like"/>
    <property type="match status" value="1"/>
</dbReference>
<keyword evidence="2 11" id="KW-0645">Protease</keyword>
<accession>A0A4R0K710</accession>
<protein>
    <submittedName>
        <fullName evidence="11">Zinc metalloprotease</fullName>
    </submittedName>
</protein>
<keyword evidence="3" id="KW-0479">Metal-binding</keyword>
<dbReference type="SUPFAM" id="SSF55486">
    <property type="entry name" value="Metalloproteases ('zincins'), catalytic domain"/>
    <property type="match status" value="1"/>
</dbReference>
<evidence type="ECO:0000256" key="3">
    <source>
        <dbReference type="ARBA" id="ARBA00022723"/>
    </source>
</evidence>
<evidence type="ECO:0000256" key="5">
    <source>
        <dbReference type="ARBA" id="ARBA00022801"/>
    </source>
</evidence>
<dbReference type="InterPro" id="IPR024079">
    <property type="entry name" value="MetalloPept_cat_dom_sf"/>
</dbReference>
<comment type="similarity">
    <text evidence="1">Belongs to the peptidase M43B family.</text>
</comment>
<evidence type="ECO:0000259" key="10">
    <source>
        <dbReference type="Pfam" id="PF05572"/>
    </source>
</evidence>
<dbReference type="GO" id="GO:0046872">
    <property type="term" value="F:metal ion binding"/>
    <property type="evidence" value="ECO:0007669"/>
    <property type="project" value="UniProtKB-KW"/>
</dbReference>
<dbReference type="OrthoDB" id="6278496at2"/>
<evidence type="ECO:0000256" key="1">
    <source>
        <dbReference type="ARBA" id="ARBA00008721"/>
    </source>
</evidence>